<accession>A0A392ST78</accession>
<name>A0A392ST78_9FABA</name>
<dbReference type="EMBL" id="LXQA010426434">
    <property type="protein sequence ID" value="MCI51076.1"/>
    <property type="molecule type" value="Genomic_DNA"/>
</dbReference>
<reference evidence="1 2" key="1">
    <citation type="journal article" date="2018" name="Front. Plant Sci.">
        <title>Red Clover (Trifolium pratense) and Zigzag Clover (T. medium) - A Picture of Genomic Similarities and Differences.</title>
        <authorList>
            <person name="Dluhosova J."/>
            <person name="Istvanek J."/>
            <person name="Nedelnik J."/>
            <person name="Repkova J."/>
        </authorList>
    </citation>
    <scope>NUCLEOTIDE SEQUENCE [LARGE SCALE GENOMIC DNA]</scope>
    <source>
        <strain evidence="2">cv. 10/8</strain>
        <tissue evidence="1">Leaf</tissue>
    </source>
</reference>
<feature type="non-terminal residue" evidence="1">
    <location>
        <position position="1"/>
    </location>
</feature>
<proteinExistence type="predicted"/>
<evidence type="ECO:0000313" key="1">
    <source>
        <dbReference type="EMBL" id="MCI51076.1"/>
    </source>
</evidence>
<dbReference type="AlphaFoldDB" id="A0A392ST78"/>
<comment type="caution">
    <text evidence="1">The sequence shown here is derived from an EMBL/GenBank/DDBJ whole genome shotgun (WGS) entry which is preliminary data.</text>
</comment>
<keyword evidence="2" id="KW-1185">Reference proteome</keyword>
<sequence>TPASPPHLSLSAVKLSVTVAAHPRSESLSRRKKSPSPLVATSSLSHAELHSVQHLFVS</sequence>
<organism evidence="1 2">
    <name type="scientific">Trifolium medium</name>
    <dbReference type="NCBI Taxonomy" id="97028"/>
    <lineage>
        <taxon>Eukaryota</taxon>
        <taxon>Viridiplantae</taxon>
        <taxon>Streptophyta</taxon>
        <taxon>Embryophyta</taxon>
        <taxon>Tracheophyta</taxon>
        <taxon>Spermatophyta</taxon>
        <taxon>Magnoliopsida</taxon>
        <taxon>eudicotyledons</taxon>
        <taxon>Gunneridae</taxon>
        <taxon>Pentapetalae</taxon>
        <taxon>rosids</taxon>
        <taxon>fabids</taxon>
        <taxon>Fabales</taxon>
        <taxon>Fabaceae</taxon>
        <taxon>Papilionoideae</taxon>
        <taxon>50 kb inversion clade</taxon>
        <taxon>NPAAA clade</taxon>
        <taxon>Hologalegina</taxon>
        <taxon>IRL clade</taxon>
        <taxon>Trifolieae</taxon>
        <taxon>Trifolium</taxon>
    </lineage>
</organism>
<evidence type="ECO:0000313" key="2">
    <source>
        <dbReference type="Proteomes" id="UP000265520"/>
    </source>
</evidence>
<dbReference type="Proteomes" id="UP000265520">
    <property type="component" value="Unassembled WGS sequence"/>
</dbReference>
<protein>
    <submittedName>
        <fullName evidence="1">Uncharacterized protein</fullName>
    </submittedName>
</protein>